<proteinExistence type="predicted"/>
<dbReference type="EMBL" id="BORB01000001">
    <property type="protein sequence ID" value="GIN55781.1"/>
    <property type="molecule type" value="Genomic_DNA"/>
</dbReference>
<evidence type="ECO:0000313" key="2">
    <source>
        <dbReference type="Proteomes" id="UP000679950"/>
    </source>
</evidence>
<protein>
    <submittedName>
        <fullName evidence="1">Uncharacterized protein</fullName>
    </submittedName>
</protein>
<name>A0ABQ4KE81_9BACI</name>
<organism evidence="1 2">
    <name type="scientific">Lederbergia ruris</name>
    <dbReference type="NCBI Taxonomy" id="217495"/>
    <lineage>
        <taxon>Bacteria</taxon>
        <taxon>Bacillati</taxon>
        <taxon>Bacillota</taxon>
        <taxon>Bacilli</taxon>
        <taxon>Bacillales</taxon>
        <taxon>Bacillaceae</taxon>
        <taxon>Lederbergia</taxon>
    </lineage>
</organism>
<dbReference type="Proteomes" id="UP000679950">
    <property type="component" value="Unassembled WGS sequence"/>
</dbReference>
<sequence length="48" mass="5898">MMNALFRFCAVFILAAIIIRFREKIIHTIRYNRYFRNLAMNLWMKLSS</sequence>
<comment type="caution">
    <text evidence="1">The sequence shown here is derived from an EMBL/GenBank/DDBJ whole genome shotgun (WGS) entry which is preliminary data.</text>
</comment>
<dbReference type="RefSeq" id="WP_191967499.1">
    <property type="nucleotide sequence ID" value="NZ_BORB01000001.1"/>
</dbReference>
<keyword evidence="2" id="KW-1185">Reference proteome</keyword>
<evidence type="ECO:0000313" key="1">
    <source>
        <dbReference type="EMBL" id="GIN55781.1"/>
    </source>
</evidence>
<gene>
    <name evidence="1" type="ORF">J8TS2_01000</name>
</gene>
<reference evidence="1 2" key="1">
    <citation type="submission" date="2021-03" db="EMBL/GenBank/DDBJ databases">
        <title>Antimicrobial resistance genes in bacteria isolated from Japanese honey, and their potential for conferring macrolide and lincosamide resistance in the American foulbrood pathogen Paenibacillus larvae.</title>
        <authorList>
            <person name="Okamoto M."/>
            <person name="Kumagai M."/>
            <person name="Kanamori H."/>
            <person name="Takamatsu D."/>
        </authorList>
    </citation>
    <scope>NUCLEOTIDE SEQUENCE [LARGE SCALE GENOMIC DNA]</scope>
    <source>
        <strain evidence="1 2">J8TS2</strain>
    </source>
</reference>
<accession>A0ABQ4KE81</accession>